<keyword evidence="4" id="KW-0812">Transmembrane</keyword>
<name>A0AA86P3E9_9EUKA</name>
<dbReference type="EMBL" id="CAXDID020000489">
    <property type="protein sequence ID" value="CAL6096928.1"/>
    <property type="molecule type" value="Genomic_DNA"/>
</dbReference>
<evidence type="ECO:0000313" key="7">
    <source>
        <dbReference type="Proteomes" id="UP001642409"/>
    </source>
</evidence>
<dbReference type="Proteomes" id="UP001642409">
    <property type="component" value="Unassembled WGS sequence"/>
</dbReference>
<evidence type="ECO:0000256" key="1">
    <source>
        <dbReference type="ARBA" id="ARBA00004370"/>
    </source>
</evidence>
<proteinExistence type="predicted"/>
<sequence>MLFIRVLLHPCEDCLKSHKTHFWCATTSECLPLENISSCQNAESHDLVLNATQCCSHIMNESTCLGRDALHFCLWCPDHEVAGELVPGKCLYKSDLANIRKNCATSPDITSMCAQHASCQSCSEDIPCTWCATKQKCVSNFFDSDYYFDDGFACELNQMRFEPRTKQCICTGNSYFDQNKCVQCPANTTVDASFESCTCRQLAVYNKTTRECVCVDNSYNKNGLCVQCPMNAYAVKQGCVCVDANAEYDDVYGACTCKAGFNKHNEECVKCCKGSEWDGSVCACAKGEWDPVENKCTIEDLQTNHTRIGLIAVGVAAIFAVVYKIIKKTK</sequence>
<accession>A0AA86P3E9</accession>
<dbReference type="Pfam" id="PF01437">
    <property type="entry name" value="PSI"/>
    <property type="match status" value="1"/>
</dbReference>
<comment type="caution">
    <text evidence="5">The sequence shown here is derived from an EMBL/GenBank/DDBJ whole genome shotgun (WGS) entry which is preliminary data.</text>
</comment>
<keyword evidence="4" id="KW-1133">Transmembrane helix</keyword>
<evidence type="ECO:0000313" key="5">
    <source>
        <dbReference type="EMBL" id="CAI9931169.1"/>
    </source>
</evidence>
<keyword evidence="7" id="KW-1185">Reference proteome</keyword>
<comment type="subcellular location">
    <subcellularLocation>
        <location evidence="1">Membrane</location>
    </subcellularLocation>
</comment>
<evidence type="ECO:0000256" key="2">
    <source>
        <dbReference type="ARBA" id="ARBA00023136"/>
    </source>
</evidence>
<keyword evidence="2 4" id="KW-0472">Membrane</keyword>
<feature type="transmembrane region" description="Helical" evidence="4">
    <location>
        <begin position="308"/>
        <end position="326"/>
    </location>
</feature>
<protein>
    <submittedName>
        <fullName evidence="5">Cysteine-rich membrane protein 2</fullName>
    </submittedName>
    <submittedName>
        <fullName evidence="6">Cysteine-rich_membrane protein 2</fullName>
    </submittedName>
</protein>
<dbReference type="GO" id="GO:0016020">
    <property type="term" value="C:membrane"/>
    <property type="evidence" value="ECO:0007669"/>
    <property type="project" value="UniProtKB-SubCell"/>
</dbReference>
<dbReference type="AlphaFoldDB" id="A0AA86P3E9"/>
<keyword evidence="3" id="KW-0325">Glycoprotein</keyword>
<gene>
    <name evidence="5" type="ORF">HINF_LOCUS18814</name>
    <name evidence="6" type="ORF">HINF_LOCUS68664</name>
</gene>
<dbReference type="InterPro" id="IPR002165">
    <property type="entry name" value="Plexin_repeat"/>
</dbReference>
<evidence type="ECO:0000256" key="3">
    <source>
        <dbReference type="ARBA" id="ARBA00023180"/>
    </source>
</evidence>
<reference evidence="5" key="1">
    <citation type="submission" date="2023-06" db="EMBL/GenBank/DDBJ databases">
        <authorList>
            <person name="Kurt Z."/>
        </authorList>
    </citation>
    <scope>NUCLEOTIDE SEQUENCE</scope>
</reference>
<reference evidence="6 7" key="2">
    <citation type="submission" date="2024-07" db="EMBL/GenBank/DDBJ databases">
        <authorList>
            <person name="Akdeniz Z."/>
        </authorList>
    </citation>
    <scope>NUCLEOTIDE SEQUENCE [LARGE SCALE GENOMIC DNA]</scope>
</reference>
<evidence type="ECO:0000256" key="4">
    <source>
        <dbReference type="SAM" id="Phobius"/>
    </source>
</evidence>
<dbReference type="EMBL" id="CATOUU010000472">
    <property type="protein sequence ID" value="CAI9931169.1"/>
    <property type="molecule type" value="Genomic_DNA"/>
</dbReference>
<organism evidence="5">
    <name type="scientific">Hexamita inflata</name>
    <dbReference type="NCBI Taxonomy" id="28002"/>
    <lineage>
        <taxon>Eukaryota</taxon>
        <taxon>Metamonada</taxon>
        <taxon>Diplomonadida</taxon>
        <taxon>Hexamitidae</taxon>
        <taxon>Hexamitinae</taxon>
        <taxon>Hexamita</taxon>
    </lineage>
</organism>
<evidence type="ECO:0000313" key="6">
    <source>
        <dbReference type="EMBL" id="CAL6096928.1"/>
    </source>
</evidence>